<accession>X6PB88</accession>
<dbReference type="GO" id="GO:0000977">
    <property type="term" value="F:RNA polymerase II transcription regulatory region sequence-specific DNA binding"/>
    <property type="evidence" value="ECO:0007669"/>
    <property type="project" value="TreeGrafter"/>
</dbReference>
<keyword evidence="3" id="KW-0479">Metal-binding</keyword>
<dbReference type="GO" id="GO:0000981">
    <property type="term" value="F:DNA-binding transcription factor activity, RNA polymerase II-specific"/>
    <property type="evidence" value="ECO:0007669"/>
    <property type="project" value="TreeGrafter"/>
</dbReference>
<dbReference type="Proteomes" id="UP000023152">
    <property type="component" value="Unassembled WGS sequence"/>
</dbReference>
<proteinExistence type="inferred from homology"/>
<evidence type="ECO:0000256" key="8">
    <source>
        <dbReference type="ARBA" id="ARBA00023163"/>
    </source>
</evidence>
<reference evidence="11 12" key="1">
    <citation type="journal article" date="2013" name="Curr. Biol.">
        <title>The Genome of the Foraminiferan Reticulomyxa filosa.</title>
        <authorList>
            <person name="Glockner G."/>
            <person name="Hulsmann N."/>
            <person name="Schleicher M."/>
            <person name="Noegel A.A."/>
            <person name="Eichinger L."/>
            <person name="Gallinger C."/>
            <person name="Pawlowski J."/>
            <person name="Sierra R."/>
            <person name="Euteneuer U."/>
            <person name="Pillet L."/>
            <person name="Moustafa A."/>
            <person name="Platzer M."/>
            <person name="Groth M."/>
            <person name="Szafranski K."/>
            <person name="Schliwa M."/>
        </authorList>
    </citation>
    <scope>NUCLEOTIDE SEQUENCE [LARGE SCALE GENOMIC DNA]</scope>
</reference>
<comment type="subcellular location">
    <subcellularLocation>
        <location evidence="1">Nucleus</location>
    </subcellularLocation>
</comment>
<dbReference type="GO" id="GO:0008270">
    <property type="term" value="F:zinc ion binding"/>
    <property type="evidence" value="ECO:0007669"/>
    <property type="project" value="UniProtKB-KW"/>
</dbReference>
<evidence type="ECO:0000313" key="12">
    <source>
        <dbReference type="Proteomes" id="UP000023152"/>
    </source>
</evidence>
<evidence type="ECO:0000256" key="6">
    <source>
        <dbReference type="ARBA" id="ARBA00022833"/>
    </source>
</evidence>
<feature type="domain" description="NF-X1-type" evidence="10">
    <location>
        <begin position="123"/>
        <end position="144"/>
    </location>
</feature>
<keyword evidence="7" id="KW-0805">Transcription regulation</keyword>
<evidence type="ECO:0000256" key="5">
    <source>
        <dbReference type="ARBA" id="ARBA00022771"/>
    </source>
</evidence>
<evidence type="ECO:0000256" key="7">
    <source>
        <dbReference type="ARBA" id="ARBA00023015"/>
    </source>
</evidence>
<dbReference type="InterPro" id="IPR000967">
    <property type="entry name" value="Znf_NFX1"/>
</dbReference>
<dbReference type="OrthoDB" id="6512771at2759"/>
<keyword evidence="4" id="KW-0677">Repeat</keyword>
<sequence length="247" mass="27565">MCLRQSRIHGLILCGTVALHQCKNIWNKVLECGNRCSEYCHFGPCNRCTEHLSITCKTHNILVHNIHCWTKTVSCGNTCEQLLPCNVHTCQRSCHSDNCVNDLEAYTMANEGCSSKCDLPLPCGHKCAQKCHPTKACNASLCQEHVRIMCVCGGREDTQYCGGRRPADIRAIACGDVCKIAERNKRLREAFNIKANPKQAEEEKASASFNGLIDSNLMMANICYNNNNNNNNNKTYTIQKRSCSISN</sequence>
<keyword evidence="5" id="KW-0863">Zinc-finger</keyword>
<dbReference type="InterPro" id="IPR034078">
    <property type="entry name" value="NFX1_fam"/>
</dbReference>
<feature type="domain" description="NF-X1-type" evidence="10">
    <location>
        <begin position="85"/>
        <end position="119"/>
    </location>
</feature>
<keyword evidence="8" id="KW-0804">Transcription</keyword>
<keyword evidence="9" id="KW-0539">Nucleus</keyword>
<name>X6PB88_RETFI</name>
<evidence type="ECO:0000256" key="4">
    <source>
        <dbReference type="ARBA" id="ARBA00022737"/>
    </source>
</evidence>
<evidence type="ECO:0000313" key="11">
    <source>
        <dbReference type="EMBL" id="ETO34907.1"/>
    </source>
</evidence>
<gene>
    <name evidence="11" type="ORF">RFI_02181</name>
</gene>
<evidence type="ECO:0000259" key="10">
    <source>
        <dbReference type="SMART" id="SM00438"/>
    </source>
</evidence>
<organism evidence="11 12">
    <name type="scientific">Reticulomyxa filosa</name>
    <dbReference type="NCBI Taxonomy" id="46433"/>
    <lineage>
        <taxon>Eukaryota</taxon>
        <taxon>Sar</taxon>
        <taxon>Rhizaria</taxon>
        <taxon>Retaria</taxon>
        <taxon>Foraminifera</taxon>
        <taxon>Monothalamids</taxon>
        <taxon>Reticulomyxidae</taxon>
        <taxon>Reticulomyxa</taxon>
    </lineage>
</organism>
<feature type="domain" description="NF-X1-type" evidence="10">
    <location>
        <begin position="32"/>
        <end position="50"/>
    </location>
</feature>
<evidence type="ECO:0000256" key="2">
    <source>
        <dbReference type="ARBA" id="ARBA00007269"/>
    </source>
</evidence>
<evidence type="ECO:0000256" key="3">
    <source>
        <dbReference type="ARBA" id="ARBA00022723"/>
    </source>
</evidence>
<keyword evidence="6" id="KW-0862">Zinc</keyword>
<comment type="caution">
    <text evidence="11">The sequence shown here is derived from an EMBL/GenBank/DDBJ whole genome shotgun (WGS) entry which is preliminary data.</text>
</comment>
<protein>
    <recommendedName>
        <fullName evidence="10">NF-X1-type domain-containing protein</fullName>
    </recommendedName>
</protein>
<dbReference type="EMBL" id="ASPP01002160">
    <property type="protein sequence ID" value="ETO34907.1"/>
    <property type="molecule type" value="Genomic_DNA"/>
</dbReference>
<dbReference type="PANTHER" id="PTHR12360">
    <property type="entry name" value="NUCLEAR TRANSCRIPTION FACTOR, X-BOX BINDING 1 NFX1"/>
    <property type="match status" value="1"/>
</dbReference>
<evidence type="ECO:0000256" key="9">
    <source>
        <dbReference type="ARBA" id="ARBA00023242"/>
    </source>
</evidence>
<keyword evidence="12" id="KW-1185">Reference proteome</keyword>
<evidence type="ECO:0000256" key="1">
    <source>
        <dbReference type="ARBA" id="ARBA00004123"/>
    </source>
</evidence>
<dbReference type="PANTHER" id="PTHR12360:SF12">
    <property type="entry name" value="TRANSCRIPTIONAL REPRESSOR NF-X1"/>
    <property type="match status" value="1"/>
</dbReference>
<dbReference type="SMART" id="SM00438">
    <property type="entry name" value="ZnF_NFX"/>
    <property type="match status" value="3"/>
</dbReference>
<dbReference type="GO" id="GO:0005634">
    <property type="term" value="C:nucleus"/>
    <property type="evidence" value="ECO:0007669"/>
    <property type="project" value="UniProtKB-SubCell"/>
</dbReference>
<comment type="similarity">
    <text evidence="2">Belongs to the NFX1 family.</text>
</comment>
<dbReference type="AlphaFoldDB" id="X6PB88"/>